<dbReference type="AlphaFoldDB" id="A0AAV2QYD3"/>
<reference evidence="3 4" key="1">
    <citation type="submission" date="2024-05" db="EMBL/GenBank/DDBJ databases">
        <authorList>
            <person name="Wallberg A."/>
        </authorList>
    </citation>
    <scope>NUCLEOTIDE SEQUENCE [LARGE SCALE GENOMIC DNA]</scope>
</reference>
<dbReference type="Proteomes" id="UP001497623">
    <property type="component" value="Unassembled WGS sequence"/>
</dbReference>
<dbReference type="EMBL" id="CAXKWB010013362">
    <property type="protein sequence ID" value="CAL4107456.1"/>
    <property type="molecule type" value="Genomic_DNA"/>
</dbReference>
<feature type="region of interest" description="Disordered" evidence="1">
    <location>
        <begin position="44"/>
        <end position="72"/>
    </location>
</feature>
<feature type="chain" id="PRO_5043393811" evidence="2">
    <location>
        <begin position="20"/>
        <end position="339"/>
    </location>
</feature>
<name>A0AAV2QYD3_MEGNR</name>
<accession>A0AAV2QYD3</accession>
<evidence type="ECO:0000313" key="4">
    <source>
        <dbReference type="Proteomes" id="UP001497623"/>
    </source>
</evidence>
<evidence type="ECO:0000313" key="3">
    <source>
        <dbReference type="EMBL" id="CAL4107456.1"/>
    </source>
</evidence>
<keyword evidence="4" id="KW-1185">Reference proteome</keyword>
<feature type="non-terminal residue" evidence="3">
    <location>
        <position position="339"/>
    </location>
</feature>
<keyword evidence="2" id="KW-0732">Signal</keyword>
<gene>
    <name evidence="3" type="ORF">MNOR_LOCUS18576</name>
</gene>
<feature type="signal peptide" evidence="2">
    <location>
        <begin position="1"/>
        <end position="19"/>
    </location>
</feature>
<sequence length="339" mass="38379">MYLYKVIIVFYVLYECVICHNSRGENASDLTPYIESLVNNSGPLNTNLLPPSREFNRGNEDRETDNSNVSNKTITRVHVTSSDSGVHNSNHRPGQALAFDTRNITKYPNQPLQNDTRINDARFLQPTTSIPRRVFIIAPNFSNVSTYKDTIVTPALPTAVTRPPGPAKQKPRGLCQFCACTGGQKEIYCEHKHISHALPHILNISANIIPENATFIRFKDFERLHIEPGTFTNKMLKLMKIEIVNIPDLILEKNTLSFNSKTEKENIETKIVFENCSFSDIKSGAINQIGITNARESNEAKLNNVRLLSFTFKSCKFKHIRRNAIANARIFSFDISYSE</sequence>
<evidence type="ECO:0000256" key="1">
    <source>
        <dbReference type="SAM" id="MobiDB-lite"/>
    </source>
</evidence>
<organism evidence="3 4">
    <name type="scientific">Meganyctiphanes norvegica</name>
    <name type="common">Northern krill</name>
    <name type="synonym">Thysanopoda norvegica</name>
    <dbReference type="NCBI Taxonomy" id="48144"/>
    <lineage>
        <taxon>Eukaryota</taxon>
        <taxon>Metazoa</taxon>
        <taxon>Ecdysozoa</taxon>
        <taxon>Arthropoda</taxon>
        <taxon>Crustacea</taxon>
        <taxon>Multicrustacea</taxon>
        <taxon>Malacostraca</taxon>
        <taxon>Eumalacostraca</taxon>
        <taxon>Eucarida</taxon>
        <taxon>Euphausiacea</taxon>
        <taxon>Euphausiidae</taxon>
        <taxon>Meganyctiphanes</taxon>
    </lineage>
</organism>
<proteinExistence type="predicted"/>
<feature type="compositionally biased region" description="Basic and acidic residues" evidence="1">
    <location>
        <begin position="54"/>
        <end position="65"/>
    </location>
</feature>
<protein>
    <submittedName>
        <fullName evidence="3">Uncharacterized protein</fullName>
    </submittedName>
</protein>
<comment type="caution">
    <text evidence="3">The sequence shown here is derived from an EMBL/GenBank/DDBJ whole genome shotgun (WGS) entry which is preliminary data.</text>
</comment>
<evidence type="ECO:0000256" key="2">
    <source>
        <dbReference type="SAM" id="SignalP"/>
    </source>
</evidence>